<dbReference type="InterPro" id="IPR036249">
    <property type="entry name" value="Thioredoxin-like_sf"/>
</dbReference>
<dbReference type="GO" id="GO:0005509">
    <property type="term" value="F:calcium ion binding"/>
    <property type="evidence" value="ECO:0007669"/>
    <property type="project" value="InterPro"/>
</dbReference>
<comment type="caution">
    <text evidence="9">The sequence shown here is derived from an EMBL/GenBank/DDBJ whole genome shotgun (WGS) entry which is preliminary data.</text>
</comment>
<dbReference type="Pfam" id="PF13202">
    <property type="entry name" value="EF-hand_5"/>
    <property type="match status" value="1"/>
</dbReference>
<keyword evidence="4" id="KW-1015">Disulfide bond</keyword>
<dbReference type="InterPro" id="IPR002048">
    <property type="entry name" value="EF_hand_dom"/>
</dbReference>
<feature type="domain" description="EF-hand" evidence="6">
    <location>
        <begin position="631"/>
        <end position="660"/>
    </location>
</feature>
<protein>
    <recommendedName>
        <fullName evidence="11">Thiol-disulfide oxidoreductase</fullName>
    </recommendedName>
</protein>
<accession>A0A5C6BZZ5</accession>
<dbReference type="InterPro" id="IPR036939">
    <property type="entry name" value="Cu2_ascorb_mOase_N_sf"/>
</dbReference>
<proteinExistence type="predicted"/>
<dbReference type="EMBL" id="SJPT01000011">
    <property type="protein sequence ID" value="TWU17505.1"/>
    <property type="molecule type" value="Genomic_DNA"/>
</dbReference>
<feature type="domain" description="Cytochrome c" evidence="7">
    <location>
        <begin position="210"/>
        <end position="296"/>
    </location>
</feature>
<dbReference type="Proteomes" id="UP000316304">
    <property type="component" value="Unassembled WGS sequence"/>
</dbReference>
<evidence type="ECO:0000313" key="9">
    <source>
        <dbReference type="EMBL" id="TWU17505.1"/>
    </source>
</evidence>
<dbReference type="GO" id="GO:0005507">
    <property type="term" value="F:copper ion binding"/>
    <property type="evidence" value="ECO:0007669"/>
    <property type="project" value="InterPro"/>
</dbReference>
<dbReference type="GO" id="GO:0020037">
    <property type="term" value="F:heme binding"/>
    <property type="evidence" value="ECO:0007669"/>
    <property type="project" value="InterPro"/>
</dbReference>
<dbReference type="AlphaFoldDB" id="A0A5C6BZZ5"/>
<dbReference type="InterPro" id="IPR011992">
    <property type="entry name" value="EF-hand-dom_pair"/>
</dbReference>
<evidence type="ECO:0000313" key="10">
    <source>
        <dbReference type="Proteomes" id="UP000316304"/>
    </source>
</evidence>
<dbReference type="SUPFAM" id="SSF52833">
    <property type="entry name" value="Thioredoxin-like"/>
    <property type="match status" value="1"/>
</dbReference>
<keyword evidence="10" id="KW-1185">Reference proteome</keyword>
<dbReference type="InterPro" id="IPR008977">
    <property type="entry name" value="PHM/PNGase_F_dom_sf"/>
</dbReference>
<dbReference type="GO" id="GO:0016209">
    <property type="term" value="F:antioxidant activity"/>
    <property type="evidence" value="ECO:0007669"/>
    <property type="project" value="InterPro"/>
</dbReference>
<dbReference type="PROSITE" id="PS51007">
    <property type="entry name" value="CYTC"/>
    <property type="match status" value="1"/>
</dbReference>
<dbReference type="Gene3D" id="2.60.120.310">
    <property type="entry name" value="Copper type II, ascorbate-dependent monooxygenase, N-terminal domain"/>
    <property type="match status" value="1"/>
</dbReference>
<evidence type="ECO:0000259" key="6">
    <source>
        <dbReference type="PROSITE" id="PS50222"/>
    </source>
</evidence>
<evidence type="ECO:0000256" key="5">
    <source>
        <dbReference type="PROSITE-ProRule" id="PRU00433"/>
    </source>
</evidence>
<dbReference type="Gene3D" id="2.60.120.230">
    <property type="match status" value="1"/>
</dbReference>
<gene>
    <name evidence="9" type="ORF">Pla52o_50610</name>
</gene>
<dbReference type="PROSITE" id="PS00018">
    <property type="entry name" value="EF_HAND_1"/>
    <property type="match status" value="1"/>
</dbReference>
<dbReference type="InterPro" id="IPR024548">
    <property type="entry name" value="Cu2_monoox_C"/>
</dbReference>
<dbReference type="GO" id="GO:0016715">
    <property type="term" value="F:oxidoreductase activity, acting on paired donors, with incorporation or reduction of molecular oxygen, reduced ascorbate as one donor, and incorporation of one atom of oxygen"/>
    <property type="evidence" value="ECO:0007669"/>
    <property type="project" value="InterPro"/>
</dbReference>
<reference evidence="9 10" key="1">
    <citation type="submission" date="2019-02" db="EMBL/GenBank/DDBJ databases">
        <title>Deep-cultivation of Planctomycetes and their phenomic and genomic characterization uncovers novel biology.</title>
        <authorList>
            <person name="Wiegand S."/>
            <person name="Jogler M."/>
            <person name="Boedeker C."/>
            <person name="Pinto D."/>
            <person name="Vollmers J."/>
            <person name="Rivas-Marin E."/>
            <person name="Kohn T."/>
            <person name="Peeters S.H."/>
            <person name="Heuer A."/>
            <person name="Rast P."/>
            <person name="Oberbeckmann S."/>
            <person name="Bunk B."/>
            <person name="Jeske O."/>
            <person name="Meyerdierks A."/>
            <person name="Storesund J.E."/>
            <person name="Kallscheuer N."/>
            <person name="Luecker S."/>
            <person name="Lage O.M."/>
            <person name="Pohl T."/>
            <person name="Merkel B.J."/>
            <person name="Hornburger P."/>
            <person name="Mueller R.-W."/>
            <person name="Bruemmer F."/>
            <person name="Labrenz M."/>
            <person name="Spormann A.M."/>
            <person name="Op Den Camp H."/>
            <person name="Overmann J."/>
            <person name="Amann R."/>
            <person name="Jetten M.S.M."/>
            <person name="Mascher T."/>
            <person name="Medema M.H."/>
            <person name="Devos D.P."/>
            <person name="Kaster A.-K."/>
            <person name="Ovreas L."/>
            <person name="Rohde M."/>
            <person name="Galperin M.Y."/>
            <person name="Jogler C."/>
        </authorList>
    </citation>
    <scope>NUCLEOTIDE SEQUENCE [LARGE SCALE GENOMIC DNA]</scope>
    <source>
        <strain evidence="9 10">Pla52o</strain>
    </source>
</reference>
<dbReference type="PROSITE" id="PS51352">
    <property type="entry name" value="THIOREDOXIN_2"/>
    <property type="match status" value="1"/>
</dbReference>
<dbReference type="GO" id="GO:0009055">
    <property type="term" value="F:electron transfer activity"/>
    <property type="evidence" value="ECO:0007669"/>
    <property type="project" value="InterPro"/>
</dbReference>
<dbReference type="PANTHER" id="PTHR43640">
    <property type="entry name" value="OS07G0260300 PROTEIN"/>
    <property type="match status" value="1"/>
</dbReference>
<dbReference type="SUPFAM" id="SSF47473">
    <property type="entry name" value="EF-hand"/>
    <property type="match status" value="1"/>
</dbReference>
<evidence type="ECO:0000256" key="2">
    <source>
        <dbReference type="ARBA" id="ARBA00022723"/>
    </source>
</evidence>
<dbReference type="PANTHER" id="PTHR43640:SF1">
    <property type="entry name" value="THIOREDOXIN-DEPENDENT PEROXIREDOXIN"/>
    <property type="match status" value="1"/>
</dbReference>
<evidence type="ECO:0000259" key="7">
    <source>
        <dbReference type="PROSITE" id="PS51007"/>
    </source>
</evidence>
<dbReference type="SUPFAM" id="SSF49742">
    <property type="entry name" value="PHM/PNGase F"/>
    <property type="match status" value="2"/>
</dbReference>
<dbReference type="InterPro" id="IPR047262">
    <property type="entry name" value="PRX-like1"/>
</dbReference>
<dbReference type="Pfam" id="PF03712">
    <property type="entry name" value="Cu2_monoox_C"/>
    <property type="match status" value="1"/>
</dbReference>
<dbReference type="InterPro" id="IPR013766">
    <property type="entry name" value="Thioredoxin_domain"/>
</dbReference>
<organism evidence="9 10">
    <name type="scientific">Novipirellula galeiformis</name>
    <dbReference type="NCBI Taxonomy" id="2528004"/>
    <lineage>
        <taxon>Bacteria</taxon>
        <taxon>Pseudomonadati</taxon>
        <taxon>Planctomycetota</taxon>
        <taxon>Planctomycetia</taxon>
        <taxon>Pirellulales</taxon>
        <taxon>Pirellulaceae</taxon>
        <taxon>Novipirellula</taxon>
    </lineage>
</organism>
<dbReference type="InterPro" id="IPR009056">
    <property type="entry name" value="Cyt_c-like_dom"/>
</dbReference>
<evidence type="ECO:0000256" key="1">
    <source>
        <dbReference type="ARBA" id="ARBA00022617"/>
    </source>
</evidence>
<dbReference type="InterPro" id="IPR000866">
    <property type="entry name" value="AhpC/TSA"/>
</dbReference>
<evidence type="ECO:0008006" key="11">
    <source>
        <dbReference type="Google" id="ProtNLM"/>
    </source>
</evidence>
<dbReference type="SUPFAM" id="SSF46626">
    <property type="entry name" value="Cytochrome c"/>
    <property type="match status" value="1"/>
</dbReference>
<dbReference type="InterPro" id="IPR036909">
    <property type="entry name" value="Cyt_c-like_dom_sf"/>
</dbReference>
<dbReference type="InterPro" id="IPR018247">
    <property type="entry name" value="EF_Hand_1_Ca_BS"/>
</dbReference>
<sequence>MICVRFRIASIWVVMLSLVVPMLPTLANDPAATGGTSLERIDLIDFRGRTWKLDDFQSDSLLVVAMLGTECPLAKLYAIRLGEIQQQYESQSVRVIGVMSNRQDSLEEIASFAKRQNIEFPLLKDAGNRFADQVAAERTPEVFVYDADRELRYRGRIDDQYGIGYIRDEPRRHDLRSALDELISGREVSLPQTDTVGCIIGRTKKVAEHSDVTYGGQVAEILRKRCAECHRDGEIAPFSLTDYDEVVGWSDMMAEVVREGRMPPWHASGDHLPFANDRMMSDEEKETLYAWVDAGSPKGDASDLPPLPEKVAGWQLPREPDLVVPVSPERIKIPATGEVRYQYYRVDPKLDKDVWIEAAELKPGNREVVHHILAFAAPKGTRGGLDAARGFLVGYVPGARLELAPKGHAKRIPAGSELIFQVHYTPIGTEQQDQSSLGICFADPESITHEIVTTSALQTRLNIPPGEANYKTSGTSPRFPAEATLLSMSPHMHVRGKSFRYELETATGKRTMLMDIPHYDFNWQTTYVLQDPLAVPTGSRIVCTATYDNSEGNLNNPDPTATVRWGDQTWDEMMIGYYHYAVPLSEQERGGVQKPEMTLRERAQALIRNAARLQKFEQLDSDGDGKLARSDTPKKLYGVFDDLDANGDGVLTRQEVESAP</sequence>
<dbReference type="InterPro" id="IPR014784">
    <property type="entry name" value="Cu2_ascorb_mOase-like_C"/>
</dbReference>
<dbReference type="Gene3D" id="1.10.238.10">
    <property type="entry name" value="EF-hand"/>
    <property type="match status" value="1"/>
</dbReference>
<dbReference type="PROSITE" id="PS50222">
    <property type="entry name" value="EF_HAND_2"/>
    <property type="match status" value="1"/>
</dbReference>
<keyword evidence="3 5" id="KW-0408">Iron</keyword>
<feature type="domain" description="Thioredoxin" evidence="8">
    <location>
        <begin position="32"/>
        <end position="184"/>
    </location>
</feature>
<dbReference type="Pfam" id="PF00578">
    <property type="entry name" value="AhpC-TSA"/>
    <property type="match status" value="1"/>
</dbReference>
<keyword evidence="1 5" id="KW-0349">Heme</keyword>
<evidence type="ECO:0000259" key="8">
    <source>
        <dbReference type="PROSITE" id="PS51352"/>
    </source>
</evidence>
<dbReference type="Gene3D" id="3.40.30.10">
    <property type="entry name" value="Glutaredoxin"/>
    <property type="match status" value="1"/>
</dbReference>
<evidence type="ECO:0000256" key="3">
    <source>
        <dbReference type="ARBA" id="ARBA00023004"/>
    </source>
</evidence>
<keyword evidence="2 5" id="KW-0479">Metal-binding</keyword>
<evidence type="ECO:0000256" key="4">
    <source>
        <dbReference type="ARBA" id="ARBA00023157"/>
    </source>
</evidence>
<name>A0A5C6BZZ5_9BACT</name>